<dbReference type="SMART" id="SM00456">
    <property type="entry name" value="WW"/>
    <property type="match status" value="3"/>
</dbReference>
<dbReference type="InterPro" id="IPR035892">
    <property type="entry name" value="C2_domain_sf"/>
</dbReference>
<dbReference type="GeneTree" id="ENSGT00940000157014"/>
<dbReference type="PROSITE" id="PS50020">
    <property type="entry name" value="WW_DOMAIN_2"/>
    <property type="match status" value="3"/>
</dbReference>
<sequence>MNGTGQCLFSIGLADGTVLSAKLKENKKNWFGPSPYVEVAVDGQSKKTEKCNNTHNPKWKQSLTVILTPFSKLIFRVWSHQTLKADILLGMATLEISETLKSNDMKLSEVVHTLQLCSDRDHTDVVGDLSVCLDGIQNIKEKVYVEKGLGAIGYVTFVSIFFIFSDNIPPRSSRDTSPSSDSTEDWVIVPNGHTVNSMGSPAPSPGGSKSTRPPRPARPPPPTPRRPAASPGPSLFCRHTKFPRLSPPVPCSWERRVDPMGRVYFVDHITRTTTWQRPTQESVRNYEEWQHQRSQLQGAMQQFNQRFIFGVRHRLPLSFFCLFLSTAEKRTDTNGRVYFVHHTTRMTQWEDPRTQGLLNDKPLPEGWEMRFTVDGIPYFVDHNRRTTTYIDPRTGKSSLENGPQITYVRDFKAKVQYFRFWCQQLSMPQHIKITVTRKTLFEDSFQQMMSFHPQDLRRRLWIIFPGEEGLDYGGVAREWFFLLSHEVLNPMYCLFEYAGKDNYCLQINPASYINPDHLKYFKFIGRFIAMALFHGKFIDTGFSLPFYKRILNKPLALKDLESIDPEFYNSLIWIKDNNLEECGLEMYFSVDKEILGEVTTHELKPDGGNVLVTEENKEEYIRLVAEWRLSRGVEEQTQAFFEGFNEVLPQQYLQYFDAKELEVMLCGMQEIDLVDWQRHTIYRHYARSSKQILWFWQFVKEMDNEKRMRLLQFVTGTCRLPMGGFADLMGTFNRLDLPPYKSYEQLKEKLMFAIEETEGFGQE</sequence>
<dbReference type="SMART" id="SM00119">
    <property type="entry name" value="HECTc"/>
    <property type="match status" value="1"/>
</dbReference>
<reference evidence="11" key="2">
    <citation type="submission" date="2025-08" db="UniProtKB">
        <authorList>
            <consortium name="Ensembl"/>
        </authorList>
    </citation>
    <scope>IDENTIFICATION</scope>
</reference>
<dbReference type="CDD" id="cd00078">
    <property type="entry name" value="HECTc"/>
    <property type="match status" value="1"/>
</dbReference>
<evidence type="ECO:0000313" key="11">
    <source>
        <dbReference type="Ensembl" id="ENSOMYP00000085420.2"/>
    </source>
</evidence>
<dbReference type="EC" id="2.3.2.26" evidence="5"/>
<dbReference type="Proteomes" id="UP000694395">
    <property type="component" value="Chromosome 17"/>
</dbReference>
<reference evidence="11" key="1">
    <citation type="submission" date="2020-07" db="EMBL/GenBank/DDBJ databases">
        <title>A long reads based de novo assembly of the rainbow trout Arlee double haploid line genome.</title>
        <authorList>
            <person name="Gao G."/>
            <person name="Palti Y."/>
        </authorList>
    </citation>
    <scope>NUCLEOTIDE SEQUENCE [LARGE SCALE GENOMIC DNA]</scope>
</reference>
<dbReference type="InterPro" id="IPR035983">
    <property type="entry name" value="Hect_E3_ubiquitin_ligase"/>
</dbReference>
<dbReference type="SUPFAM" id="SSF56204">
    <property type="entry name" value="Hect, E3 ligase catalytic domain"/>
    <property type="match status" value="1"/>
</dbReference>
<keyword evidence="12" id="KW-1185">Reference proteome</keyword>
<feature type="domain" description="WW" evidence="9">
    <location>
        <begin position="361"/>
        <end position="394"/>
    </location>
</feature>
<name>A0A8C7TS96_ONCMY</name>
<keyword evidence="4 5" id="KW-0833">Ubl conjugation pathway</keyword>
<dbReference type="Pfam" id="PF00397">
    <property type="entry name" value="WW"/>
    <property type="match status" value="3"/>
</dbReference>
<dbReference type="PROSITE" id="PS50237">
    <property type="entry name" value="HECT"/>
    <property type="match status" value="1"/>
</dbReference>
<comment type="caution">
    <text evidence="6">Lacks conserved residue(s) required for the propagation of feature annotation.</text>
</comment>
<dbReference type="CDD" id="cd00201">
    <property type="entry name" value="WW"/>
    <property type="match status" value="3"/>
</dbReference>
<feature type="domain" description="WW" evidence="9">
    <location>
        <begin position="328"/>
        <end position="354"/>
    </location>
</feature>
<keyword evidence="3 5" id="KW-0808">Transferase</keyword>
<dbReference type="SMART" id="SM00239">
    <property type="entry name" value="C2"/>
    <property type="match status" value="1"/>
</dbReference>
<evidence type="ECO:0000256" key="2">
    <source>
        <dbReference type="ARBA" id="ARBA00004906"/>
    </source>
</evidence>
<protein>
    <recommendedName>
        <fullName evidence="5">E3 ubiquitin-protein ligase</fullName>
        <ecNumber evidence="5">2.3.2.26</ecNumber>
    </recommendedName>
</protein>
<dbReference type="PROSITE" id="PS01159">
    <property type="entry name" value="WW_DOMAIN_1"/>
    <property type="match status" value="2"/>
</dbReference>
<dbReference type="SUPFAM" id="SSF49562">
    <property type="entry name" value="C2 domain (Calcium/lipid-binding domain, CaLB)"/>
    <property type="match status" value="1"/>
</dbReference>
<proteinExistence type="predicted"/>
<feature type="domain" description="HECT" evidence="10">
    <location>
        <begin position="452"/>
        <end position="763"/>
    </location>
</feature>
<evidence type="ECO:0000259" key="8">
    <source>
        <dbReference type="PROSITE" id="PS50004"/>
    </source>
</evidence>
<dbReference type="GO" id="GO:0043161">
    <property type="term" value="P:proteasome-mediated ubiquitin-dependent protein catabolic process"/>
    <property type="evidence" value="ECO:0007669"/>
    <property type="project" value="TreeGrafter"/>
</dbReference>
<dbReference type="Gene3D" id="3.30.2410.10">
    <property type="entry name" value="Hect, E3 ligase catalytic domain"/>
    <property type="match status" value="2"/>
</dbReference>
<dbReference type="InterPro" id="IPR036020">
    <property type="entry name" value="WW_dom_sf"/>
</dbReference>
<feature type="compositionally biased region" description="Pro residues" evidence="7">
    <location>
        <begin position="213"/>
        <end position="225"/>
    </location>
</feature>
<dbReference type="InterPro" id="IPR024928">
    <property type="entry name" value="E3_ub_ligase_SMURF1"/>
</dbReference>
<dbReference type="PANTHER" id="PTHR11254">
    <property type="entry name" value="HECT DOMAIN UBIQUITIN-PROTEIN LIGASE"/>
    <property type="match status" value="1"/>
</dbReference>
<dbReference type="GO" id="GO:0070534">
    <property type="term" value="P:protein K63-linked ubiquitination"/>
    <property type="evidence" value="ECO:0007669"/>
    <property type="project" value="TreeGrafter"/>
</dbReference>
<feature type="domain" description="WW" evidence="9">
    <location>
        <begin position="247"/>
        <end position="280"/>
    </location>
</feature>
<dbReference type="GO" id="GO:0061630">
    <property type="term" value="F:ubiquitin protein ligase activity"/>
    <property type="evidence" value="ECO:0007669"/>
    <property type="project" value="UniProtKB-EC"/>
</dbReference>
<accession>A0A8C7TS96</accession>
<evidence type="ECO:0000313" key="12">
    <source>
        <dbReference type="Proteomes" id="UP000694395"/>
    </source>
</evidence>
<dbReference type="Gene3D" id="2.60.40.150">
    <property type="entry name" value="C2 domain"/>
    <property type="match status" value="1"/>
</dbReference>
<evidence type="ECO:0000259" key="9">
    <source>
        <dbReference type="PROSITE" id="PS50020"/>
    </source>
</evidence>
<evidence type="ECO:0000256" key="5">
    <source>
        <dbReference type="PIRNR" id="PIRNR001569"/>
    </source>
</evidence>
<dbReference type="PROSITE" id="PS50004">
    <property type="entry name" value="C2"/>
    <property type="match status" value="1"/>
</dbReference>
<organism evidence="11 12">
    <name type="scientific">Oncorhynchus mykiss</name>
    <name type="common">Rainbow trout</name>
    <name type="synonym">Salmo gairdneri</name>
    <dbReference type="NCBI Taxonomy" id="8022"/>
    <lineage>
        <taxon>Eukaryota</taxon>
        <taxon>Metazoa</taxon>
        <taxon>Chordata</taxon>
        <taxon>Craniata</taxon>
        <taxon>Vertebrata</taxon>
        <taxon>Euteleostomi</taxon>
        <taxon>Actinopterygii</taxon>
        <taxon>Neopterygii</taxon>
        <taxon>Teleostei</taxon>
        <taxon>Protacanthopterygii</taxon>
        <taxon>Salmoniformes</taxon>
        <taxon>Salmonidae</taxon>
        <taxon>Salmoninae</taxon>
        <taxon>Oncorhynchus</taxon>
    </lineage>
</organism>
<feature type="compositionally biased region" description="Low complexity" evidence="7">
    <location>
        <begin position="197"/>
        <end position="211"/>
    </location>
</feature>
<dbReference type="SUPFAM" id="SSF51045">
    <property type="entry name" value="WW domain"/>
    <property type="match status" value="3"/>
</dbReference>
<dbReference type="AlphaFoldDB" id="A0A8C7TS96"/>
<comment type="catalytic activity">
    <reaction evidence="1 5">
        <text>S-ubiquitinyl-[E2 ubiquitin-conjugating enzyme]-L-cysteine + [acceptor protein]-L-lysine = [E2 ubiquitin-conjugating enzyme]-L-cysteine + N(6)-ubiquitinyl-[acceptor protein]-L-lysine.</text>
        <dbReference type="EC" id="2.3.2.26"/>
    </reaction>
</comment>
<dbReference type="GO" id="GO:0070936">
    <property type="term" value="P:protein K48-linked ubiquitination"/>
    <property type="evidence" value="ECO:0007669"/>
    <property type="project" value="TreeGrafter"/>
</dbReference>
<dbReference type="Pfam" id="PF00632">
    <property type="entry name" value="HECT"/>
    <property type="match status" value="1"/>
</dbReference>
<dbReference type="CDD" id="cd04021">
    <property type="entry name" value="C2_E3_ubiquitin_ligase"/>
    <property type="match status" value="1"/>
</dbReference>
<dbReference type="PIRSF" id="PIRSF001569">
    <property type="entry name" value="E3_ub_ligase_SMURF1"/>
    <property type="match status" value="1"/>
</dbReference>
<dbReference type="PANTHER" id="PTHR11254:SF66">
    <property type="entry name" value="E3 UBIQUITIN-PROTEIN LIGASE ITCHY HOMOLOG"/>
    <property type="match status" value="1"/>
</dbReference>
<dbReference type="UniPathway" id="UPA00143"/>
<evidence type="ECO:0000256" key="3">
    <source>
        <dbReference type="ARBA" id="ARBA00022679"/>
    </source>
</evidence>
<dbReference type="InterPro" id="IPR001202">
    <property type="entry name" value="WW_dom"/>
</dbReference>
<evidence type="ECO:0000259" key="10">
    <source>
        <dbReference type="PROSITE" id="PS50237"/>
    </source>
</evidence>
<dbReference type="GO" id="GO:0035519">
    <property type="term" value="P:protein K29-linked ubiquitination"/>
    <property type="evidence" value="ECO:0007669"/>
    <property type="project" value="TreeGrafter"/>
</dbReference>
<dbReference type="Gene3D" id="2.20.70.10">
    <property type="match status" value="2"/>
</dbReference>
<dbReference type="Pfam" id="PF00168">
    <property type="entry name" value="C2"/>
    <property type="match status" value="1"/>
</dbReference>
<dbReference type="GO" id="GO:0005737">
    <property type="term" value="C:cytoplasm"/>
    <property type="evidence" value="ECO:0007669"/>
    <property type="project" value="TreeGrafter"/>
</dbReference>
<dbReference type="Ensembl" id="ENSOMYT00000093087.2">
    <property type="protein sequence ID" value="ENSOMYP00000085420.2"/>
    <property type="gene ID" value="ENSOMYG00000034058.2"/>
</dbReference>
<evidence type="ECO:0000256" key="6">
    <source>
        <dbReference type="PROSITE-ProRule" id="PRU00104"/>
    </source>
</evidence>
<feature type="domain" description="C2" evidence="8">
    <location>
        <begin position="1"/>
        <end position="109"/>
    </location>
</feature>
<dbReference type="InterPro" id="IPR050409">
    <property type="entry name" value="E3_ubiq-protein_ligase"/>
</dbReference>
<feature type="region of interest" description="Disordered" evidence="7">
    <location>
        <begin position="170"/>
        <end position="233"/>
    </location>
</feature>
<dbReference type="Gene3D" id="3.90.1750.10">
    <property type="entry name" value="Hect, E3 ligase catalytic domains"/>
    <property type="match status" value="1"/>
</dbReference>
<dbReference type="InterPro" id="IPR000569">
    <property type="entry name" value="HECT_dom"/>
</dbReference>
<evidence type="ECO:0000256" key="7">
    <source>
        <dbReference type="SAM" id="MobiDB-lite"/>
    </source>
</evidence>
<dbReference type="InterPro" id="IPR000008">
    <property type="entry name" value="C2_dom"/>
</dbReference>
<dbReference type="Gene3D" id="3.30.2160.10">
    <property type="entry name" value="Hect, E3 ligase catalytic domain"/>
    <property type="match status" value="1"/>
</dbReference>
<reference evidence="11" key="3">
    <citation type="submission" date="2025-09" db="UniProtKB">
        <authorList>
            <consortium name="Ensembl"/>
        </authorList>
    </citation>
    <scope>IDENTIFICATION</scope>
</reference>
<comment type="pathway">
    <text evidence="2 5">Protein modification; protein ubiquitination.</text>
</comment>
<evidence type="ECO:0000256" key="4">
    <source>
        <dbReference type="ARBA" id="ARBA00022786"/>
    </source>
</evidence>
<evidence type="ECO:0000256" key="1">
    <source>
        <dbReference type="ARBA" id="ARBA00000885"/>
    </source>
</evidence>